<feature type="transmembrane region" description="Helical" evidence="2">
    <location>
        <begin position="236"/>
        <end position="258"/>
    </location>
</feature>
<dbReference type="EMBL" id="SMKI01000383">
    <property type="protein sequence ID" value="TDC68281.1"/>
    <property type="molecule type" value="Genomic_DNA"/>
</dbReference>
<sequence length="417" mass="43968">MSFSTSGTSPHEQQLAEMRGELDELEELDAAWAANRGLTRLNRQWWSSSRNVLEVLMGERSDRPAWRSQTLSMAPAATAVPVRAHDETTWAEGAGMARWTVGRQEATPPAPGRVGGIGWMAAWLTGAVTLSVEGALALVVFFLVGLRNEHYFAAGAPVFLGYLFGAVIIVIMLGLVGLIGSAAAVLPVVQLSRWSARRSGRAETMRWCLAVCGAVTAAVAVCIGVPTALLGGGWTVLPLVLLVTFLCLVPAVLCARAVTVLRGTGTRFALAGMVLVYGLTLSGVVLIGGLVAYGTGLIQAYEPPQLTDAQLVGTWTDDHGGTLVLRADGTAVANDLDVHTAQAAYDGGAPEPCSGSGSWTQDASPSGTPQLDLSVSGCMEGRDWQFGGTDDQPTLYYWIGDPDSLDQYTLHRMSPAP</sequence>
<dbReference type="AlphaFoldDB" id="A0A4R4SVR7"/>
<dbReference type="Proteomes" id="UP000295345">
    <property type="component" value="Unassembled WGS sequence"/>
</dbReference>
<feature type="region of interest" description="Disordered" evidence="1">
    <location>
        <begin position="347"/>
        <end position="371"/>
    </location>
</feature>
<feature type="transmembrane region" description="Helical" evidence="2">
    <location>
        <begin position="270"/>
        <end position="293"/>
    </location>
</feature>
<accession>A0A4R4SVR7</accession>
<feature type="transmembrane region" description="Helical" evidence="2">
    <location>
        <begin position="121"/>
        <end position="146"/>
    </location>
</feature>
<keyword evidence="2" id="KW-0472">Membrane</keyword>
<evidence type="ECO:0000256" key="2">
    <source>
        <dbReference type="SAM" id="Phobius"/>
    </source>
</evidence>
<dbReference type="OrthoDB" id="3393054at2"/>
<keyword evidence="4" id="KW-1185">Reference proteome</keyword>
<evidence type="ECO:0000256" key="1">
    <source>
        <dbReference type="SAM" id="MobiDB-lite"/>
    </source>
</evidence>
<reference evidence="3 4" key="1">
    <citation type="submission" date="2019-03" db="EMBL/GenBank/DDBJ databases">
        <title>Draft genome sequences of novel Actinobacteria.</title>
        <authorList>
            <person name="Sahin N."/>
            <person name="Ay H."/>
            <person name="Saygin H."/>
        </authorList>
    </citation>
    <scope>NUCLEOTIDE SEQUENCE [LARGE SCALE GENOMIC DNA]</scope>
    <source>
        <strain evidence="3 4">DSM 41900</strain>
    </source>
</reference>
<organism evidence="3 4">
    <name type="scientific">Streptomyces hainanensis</name>
    <dbReference type="NCBI Taxonomy" id="402648"/>
    <lineage>
        <taxon>Bacteria</taxon>
        <taxon>Bacillati</taxon>
        <taxon>Actinomycetota</taxon>
        <taxon>Actinomycetes</taxon>
        <taxon>Kitasatosporales</taxon>
        <taxon>Streptomycetaceae</taxon>
        <taxon>Streptomyces</taxon>
    </lineage>
</organism>
<name>A0A4R4SVR7_9ACTN</name>
<feature type="compositionally biased region" description="Polar residues" evidence="1">
    <location>
        <begin position="355"/>
        <end position="371"/>
    </location>
</feature>
<evidence type="ECO:0000313" key="3">
    <source>
        <dbReference type="EMBL" id="TDC68281.1"/>
    </source>
</evidence>
<keyword evidence="2" id="KW-1133">Transmembrane helix</keyword>
<keyword evidence="2" id="KW-0812">Transmembrane</keyword>
<feature type="transmembrane region" description="Helical" evidence="2">
    <location>
        <begin position="207"/>
        <end position="230"/>
    </location>
</feature>
<protein>
    <submittedName>
        <fullName evidence="3">Uncharacterized protein</fullName>
    </submittedName>
</protein>
<gene>
    <name evidence="3" type="ORF">E1283_27635</name>
</gene>
<feature type="transmembrane region" description="Helical" evidence="2">
    <location>
        <begin position="158"/>
        <end position="186"/>
    </location>
</feature>
<evidence type="ECO:0000313" key="4">
    <source>
        <dbReference type="Proteomes" id="UP000295345"/>
    </source>
</evidence>
<proteinExistence type="predicted"/>
<comment type="caution">
    <text evidence="3">The sequence shown here is derived from an EMBL/GenBank/DDBJ whole genome shotgun (WGS) entry which is preliminary data.</text>
</comment>
<dbReference type="RefSeq" id="WP_132820888.1">
    <property type="nucleotide sequence ID" value="NZ_SMKI01000383.1"/>
</dbReference>